<name>A0A2S6N870_9HYPH</name>
<keyword evidence="2" id="KW-1185">Reference proteome</keyword>
<sequence length="173" mass="19101">MAIARRKLTEVKRLANERDTTSIELAEALWQAEQTTPGTWAEIVSSTRLERRKAYALLQIWGRFAGLDVPRELLIDVGWTKATLVARLAEPGTELGWLDLANGITAKELEATLRGEERAQEKMHSVLFRLTPAQHALLTKVLLKHGATRPPKGKGLCGKEAALMKALAKASAR</sequence>
<organism evidence="1 2">
    <name type="scientific">Rhodoblastus sphagnicola</name>
    <dbReference type="NCBI Taxonomy" id="333368"/>
    <lineage>
        <taxon>Bacteria</taxon>
        <taxon>Pseudomonadati</taxon>
        <taxon>Pseudomonadota</taxon>
        <taxon>Alphaproteobacteria</taxon>
        <taxon>Hyphomicrobiales</taxon>
        <taxon>Rhodoblastaceae</taxon>
        <taxon>Rhodoblastus</taxon>
    </lineage>
</organism>
<reference evidence="1 2" key="1">
    <citation type="journal article" date="2018" name="Arch. Microbiol.">
        <title>New insights into the metabolic potential of the phototrophic purple bacterium Rhodopila globiformis DSM 161(T) from its draft genome sequence and evidence for a vanadium-dependent nitrogenase.</title>
        <authorList>
            <person name="Imhoff J.F."/>
            <person name="Rahn T."/>
            <person name="Kunzel S."/>
            <person name="Neulinger S.C."/>
        </authorList>
    </citation>
    <scope>NUCLEOTIDE SEQUENCE [LARGE SCALE GENOMIC DNA]</scope>
    <source>
        <strain evidence="1 2">DSM 16996</strain>
    </source>
</reference>
<evidence type="ECO:0000313" key="2">
    <source>
        <dbReference type="Proteomes" id="UP000239089"/>
    </source>
</evidence>
<dbReference type="RefSeq" id="WP_146089967.1">
    <property type="nucleotide sequence ID" value="NZ_JACIGC010000053.1"/>
</dbReference>
<dbReference type="Proteomes" id="UP000239089">
    <property type="component" value="Unassembled WGS sequence"/>
</dbReference>
<gene>
    <name evidence="1" type="ORF">CCR94_11330</name>
</gene>
<proteinExistence type="predicted"/>
<evidence type="ECO:0000313" key="1">
    <source>
        <dbReference type="EMBL" id="PPQ30797.1"/>
    </source>
</evidence>
<dbReference type="EMBL" id="NHSJ01000072">
    <property type="protein sequence ID" value="PPQ30797.1"/>
    <property type="molecule type" value="Genomic_DNA"/>
</dbReference>
<dbReference type="AlphaFoldDB" id="A0A2S6N870"/>
<protein>
    <submittedName>
        <fullName evidence="1">Uncharacterized protein</fullName>
    </submittedName>
</protein>
<dbReference type="OrthoDB" id="7473061at2"/>
<comment type="caution">
    <text evidence="1">The sequence shown here is derived from an EMBL/GenBank/DDBJ whole genome shotgun (WGS) entry which is preliminary data.</text>
</comment>
<accession>A0A2S6N870</accession>